<keyword evidence="7" id="KW-0547">Nucleotide-binding</keyword>
<dbReference type="AlphaFoldDB" id="A0A1D6L3Z1"/>
<keyword evidence="10" id="KW-0067">ATP-binding</keyword>
<evidence type="ECO:0000256" key="3">
    <source>
        <dbReference type="ARBA" id="ARBA00004123"/>
    </source>
</evidence>
<dbReference type="InterPro" id="IPR055206">
    <property type="entry name" value="DEXQc_SUV3"/>
</dbReference>
<evidence type="ECO:0000256" key="10">
    <source>
        <dbReference type="ARBA" id="ARBA00022840"/>
    </source>
</evidence>
<protein>
    <recommendedName>
        <fullName evidence="6">RNA helicase</fullName>
        <ecNumber evidence="6">3.6.4.13</ecNumber>
    </recommendedName>
    <alternativeName>
        <fullName evidence="16">Protein SUPPRESSOR OF VAR 3</fullName>
    </alternativeName>
</protein>
<comment type="cofactor">
    <cofactor evidence="1">
        <name>Mn(2+)</name>
        <dbReference type="ChEBI" id="CHEBI:29035"/>
    </cofactor>
</comment>
<dbReference type="Gene3D" id="3.40.50.300">
    <property type="entry name" value="P-loop containing nucleotide triphosphate hydrolases"/>
    <property type="match status" value="2"/>
</dbReference>
<evidence type="ECO:0000256" key="12">
    <source>
        <dbReference type="ARBA" id="ARBA00023128"/>
    </source>
</evidence>
<comment type="cofactor">
    <cofactor evidence="2">
        <name>Mg(2+)</name>
        <dbReference type="ChEBI" id="CHEBI:18420"/>
    </cofactor>
</comment>
<dbReference type="STRING" id="4577.A0A1D6L3Z1"/>
<dbReference type="CDD" id="cd17913">
    <property type="entry name" value="DEXQc_Suv3"/>
    <property type="match status" value="1"/>
</dbReference>
<accession>A0A1D6L3Z1</accession>
<evidence type="ECO:0000256" key="11">
    <source>
        <dbReference type="ARBA" id="ARBA00022946"/>
    </source>
</evidence>
<gene>
    <name evidence="18" type="ORF">ZEAMMB73_Zm00001d033993</name>
</gene>
<evidence type="ECO:0000256" key="1">
    <source>
        <dbReference type="ARBA" id="ARBA00001936"/>
    </source>
</evidence>
<evidence type="ECO:0000256" key="4">
    <source>
        <dbReference type="ARBA" id="ARBA00004436"/>
    </source>
</evidence>
<dbReference type="Pfam" id="PF00271">
    <property type="entry name" value="Helicase_C"/>
    <property type="match status" value="1"/>
</dbReference>
<dbReference type="FunCoup" id="A0A1D6L3Z1">
    <property type="interactions" value="430"/>
</dbReference>
<keyword evidence="8" id="KW-0378">Hydrolase</keyword>
<keyword evidence="9 18" id="KW-0347">Helicase</keyword>
<dbReference type="CDD" id="cd18805">
    <property type="entry name" value="SF2_C_suv3"/>
    <property type="match status" value="1"/>
</dbReference>
<evidence type="ECO:0000256" key="6">
    <source>
        <dbReference type="ARBA" id="ARBA00012552"/>
    </source>
</evidence>
<dbReference type="FunFam" id="1.20.272.40:FF:000002">
    <property type="entry name" value="ATP-dependent RNA helicase SUV3, mitochondrial"/>
    <property type="match status" value="1"/>
</dbReference>
<name>A0A1D6L3Z1_MAIZE</name>
<evidence type="ECO:0000256" key="15">
    <source>
        <dbReference type="ARBA" id="ARBA00047984"/>
    </source>
</evidence>
<dbReference type="InterPro" id="IPR041082">
    <property type="entry name" value="Suv3_C_1"/>
</dbReference>
<dbReference type="FunFam" id="3.40.50.300:FF:000269">
    <property type="entry name" value="ATP-dependent RNA helicase SUPV3L1, mitochondrial"/>
    <property type="match status" value="1"/>
</dbReference>
<dbReference type="GO" id="GO:0003724">
    <property type="term" value="F:RNA helicase activity"/>
    <property type="evidence" value="ECO:0007669"/>
    <property type="project" value="UniProtKB-EC"/>
</dbReference>
<keyword evidence="11" id="KW-0809">Transit peptide</keyword>
<dbReference type="SMR" id="A0A1D6L3Z1"/>
<dbReference type="Gene3D" id="1.20.272.40">
    <property type="match status" value="1"/>
</dbReference>
<dbReference type="ExpressionAtlas" id="A0A1D6L3Z1">
    <property type="expression patterns" value="baseline and differential"/>
</dbReference>
<evidence type="ECO:0000256" key="8">
    <source>
        <dbReference type="ARBA" id="ARBA00022801"/>
    </source>
</evidence>
<dbReference type="InterPro" id="IPR022192">
    <property type="entry name" value="SUV3_C"/>
</dbReference>
<dbReference type="Gene3D" id="1.20.58.1080">
    <property type="match status" value="1"/>
</dbReference>
<dbReference type="FunFam" id="3.40.50.300:FF:001109">
    <property type="entry name" value="ATP-dependent RNA helicase suv3, mitochondrial"/>
    <property type="match status" value="1"/>
</dbReference>
<dbReference type="InParanoid" id="A0A1D6L3Z1"/>
<keyword evidence="14" id="KW-1135">Mitochondrion nucleoid</keyword>
<evidence type="ECO:0000256" key="7">
    <source>
        <dbReference type="ARBA" id="ARBA00022741"/>
    </source>
</evidence>
<comment type="subcellular location">
    <subcellularLocation>
        <location evidence="4">Mitochondrion matrix</location>
        <location evidence="4">Mitochondrion nucleoid</location>
    </subcellularLocation>
    <subcellularLocation>
        <location evidence="3">Nucleus</location>
    </subcellularLocation>
</comment>
<dbReference type="Pfam" id="PF12513">
    <property type="entry name" value="SUV3_C"/>
    <property type="match status" value="1"/>
</dbReference>
<dbReference type="GO" id="GO:0016787">
    <property type="term" value="F:hydrolase activity"/>
    <property type="evidence" value="ECO:0007669"/>
    <property type="project" value="UniProtKB-KW"/>
</dbReference>
<dbReference type="InterPro" id="IPR044774">
    <property type="entry name" value="Suv3_DEXQc"/>
</dbReference>
<evidence type="ECO:0000256" key="13">
    <source>
        <dbReference type="ARBA" id="ARBA00023242"/>
    </source>
</evidence>
<evidence type="ECO:0000259" key="17">
    <source>
        <dbReference type="PROSITE" id="PS51194"/>
    </source>
</evidence>
<evidence type="ECO:0000313" key="18">
    <source>
        <dbReference type="EMBL" id="ONM09147.1"/>
    </source>
</evidence>
<keyword evidence="13" id="KW-0539">Nucleus</keyword>
<dbReference type="InterPro" id="IPR050699">
    <property type="entry name" value="RNA-DNA_Helicase"/>
</dbReference>
<dbReference type="GO" id="GO:0005634">
    <property type="term" value="C:nucleus"/>
    <property type="evidence" value="ECO:0007669"/>
    <property type="project" value="UniProtKB-SubCell"/>
</dbReference>
<dbReference type="SUPFAM" id="SSF52540">
    <property type="entry name" value="P-loop containing nucleoside triphosphate hydrolases"/>
    <property type="match status" value="1"/>
</dbReference>
<dbReference type="GO" id="GO:0005524">
    <property type="term" value="F:ATP binding"/>
    <property type="evidence" value="ECO:0007669"/>
    <property type="project" value="UniProtKB-KW"/>
</dbReference>
<dbReference type="PANTHER" id="PTHR12131">
    <property type="entry name" value="ATP-DEPENDENT RNA AND DNA HELICASE"/>
    <property type="match status" value="1"/>
</dbReference>
<dbReference type="SMART" id="SM00490">
    <property type="entry name" value="HELICc"/>
    <property type="match status" value="1"/>
</dbReference>
<dbReference type="PROSITE" id="PS51194">
    <property type="entry name" value="HELICASE_CTER"/>
    <property type="match status" value="1"/>
</dbReference>
<evidence type="ECO:0000256" key="16">
    <source>
        <dbReference type="ARBA" id="ARBA00083723"/>
    </source>
</evidence>
<proteinExistence type="predicted"/>
<dbReference type="IntAct" id="A0A1D6L3Z1">
    <property type="interactions" value="1"/>
</dbReference>
<dbReference type="GO" id="GO:0042645">
    <property type="term" value="C:mitochondrial nucleoid"/>
    <property type="evidence" value="ECO:0007669"/>
    <property type="project" value="UniProtKB-SubCell"/>
</dbReference>
<evidence type="ECO:0000256" key="9">
    <source>
        <dbReference type="ARBA" id="ARBA00022806"/>
    </source>
</evidence>
<dbReference type="EC" id="3.6.4.13" evidence="6"/>
<dbReference type="Pfam" id="PF18147">
    <property type="entry name" value="Suv3_C_1"/>
    <property type="match status" value="1"/>
</dbReference>
<dbReference type="Pfam" id="PF22527">
    <property type="entry name" value="DEXQc_Suv3"/>
    <property type="match status" value="1"/>
</dbReference>
<comment type="catalytic activity">
    <reaction evidence="15">
        <text>ATP + H2O = ADP + phosphate + H(+)</text>
        <dbReference type="Rhea" id="RHEA:13065"/>
        <dbReference type="ChEBI" id="CHEBI:15377"/>
        <dbReference type="ChEBI" id="CHEBI:15378"/>
        <dbReference type="ChEBI" id="CHEBI:30616"/>
        <dbReference type="ChEBI" id="CHEBI:43474"/>
        <dbReference type="ChEBI" id="CHEBI:456216"/>
        <dbReference type="EC" id="3.6.4.13"/>
    </reaction>
</comment>
<comment type="subunit">
    <text evidence="5">Homodimer; in free form. Component of the mitochondrial degradosome (mtEXO) complex which is a heteropentamer containing 2 copies of SUPV3L1 and 3 copies of PNPT1.</text>
</comment>
<organism evidence="18">
    <name type="scientific">Zea mays</name>
    <name type="common">Maize</name>
    <dbReference type="NCBI Taxonomy" id="4577"/>
    <lineage>
        <taxon>Eukaryota</taxon>
        <taxon>Viridiplantae</taxon>
        <taxon>Streptophyta</taxon>
        <taxon>Embryophyta</taxon>
        <taxon>Tracheophyta</taxon>
        <taxon>Spermatophyta</taxon>
        <taxon>Magnoliopsida</taxon>
        <taxon>Liliopsida</taxon>
        <taxon>Poales</taxon>
        <taxon>Poaceae</taxon>
        <taxon>PACMAD clade</taxon>
        <taxon>Panicoideae</taxon>
        <taxon>Andropogonodae</taxon>
        <taxon>Andropogoneae</taxon>
        <taxon>Tripsacinae</taxon>
        <taxon>Zea</taxon>
    </lineage>
</organism>
<dbReference type="PANTHER" id="PTHR12131:SF1">
    <property type="entry name" value="ATP-DEPENDENT RNA HELICASE SUPV3L1, MITOCHONDRIAL-RELATED"/>
    <property type="match status" value="1"/>
</dbReference>
<dbReference type="EMBL" id="CM007647">
    <property type="protein sequence ID" value="ONM09147.1"/>
    <property type="molecule type" value="Genomic_DNA"/>
</dbReference>
<sequence>MAVAVLLRQRALSSPHAVSCRNGSYCLERLDPWALPVYTSGLFSNSDLHSKVNSTSLRFWRTYHNSGKFDLTDLTHPHMWYPKAREKKRNVFLHVGPTNSGKTYSALKRLEASSSGVYCGPLRLLAREVAQRLNKVNVPCNLITGQERNEIEGAKHSSVTVEMADMTTNYQCAVIDEIQMVGCKSRGYSFTRALLGLCSDELHVCGDPAAVPLIQRILEATGDVVTVQYYERLSPLVPLKSPLGSFSNIKAGDCLVSFSRRGIYKLKKRIEREGKHLCSVVYGSLPPETRTKQVFAYIWATMFNDDTSDLNVLVASDAIGMGLNLNISRIIFSTMMKFDGFCNRELTVAEIKQIAGRAGRYGSKFPVGEVTCLNPQDLPLLHSSLKSASSIIEVSFLHITFQQYECSKKLSNTSYGQKMCVSFHFVGLQERFLEKAKLSPDYFITDCEDMLKVAAIVDDLPLGLYDKYLFCMSPVDVSDDISAQGLVQASISILLFFFTIFCGTRIHVSNFFNMQFAENYARKGIVRLKEIFTPGTLQVPKTDNQLKELESVHKVLELYVWLSFRMDDSFPDREVAASQKSICSMLIEEYLERFGWQPQDRRKVLGGAQKLLQEYDVSQIGRAFNDAGGGDGGKAFNGAGGGDGGKAFNGAGGGDGGKAFNGAGGGDGGKAFNGAGGGGKDFNSAGGVGAADQVPGDGVSLRGTFKVGEAPRPSMVASNRFTAVGWLELNVLFYLSYCVTNSVHMGS</sequence>
<feature type="domain" description="Helicase C-terminal" evidence="17">
    <location>
        <begin position="225"/>
        <end position="403"/>
    </location>
</feature>
<dbReference type="InterPro" id="IPR027417">
    <property type="entry name" value="P-loop_NTPase"/>
</dbReference>
<dbReference type="InterPro" id="IPR001650">
    <property type="entry name" value="Helicase_C-like"/>
</dbReference>
<evidence type="ECO:0000256" key="5">
    <source>
        <dbReference type="ARBA" id="ARBA00011661"/>
    </source>
</evidence>
<keyword evidence="12" id="KW-0496">Mitochondrion</keyword>
<evidence type="ECO:0000256" key="14">
    <source>
        <dbReference type="ARBA" id="ARBA00023271"/>
    </source>
</evidence>
<reference evidence="18" key="1">
    <citation type="submission" date="2015-12" db="EMBL/GenBank/DDBJ databases">
        <title>Update maize B73 reference genome by single molecule sequencing technologies.</title>
        <authorList>
            <consortium name="Maize Genome Sequencing Project"/>
            <person name="Ware D."/>
        </authorList>
    </citation>
    <scope>NUCLEOTIDE SEQUENCE [LARGE SCALE GENOMIC DNA]</scope>
    <source>
        <tissue evidence="18">Seedling</tissue>
    </source>
</reference>
<evidence type="ECO:0000256" key="2">
    <source>
        <dbReference type="ARBA" id="ARBA00001946"/>
    </source>
</evidence>